<protein>
    <submittedName>
        <fullName evidence="1">Uncharacterized protein</fullName>
    </submittedName>
</protein>
<reference evidence="1 2" key="1">
    <citation type="submission" date="2018-07" db="EMBL/GenBank/DDBJ databases">
        <authorList>
            <person name="Zhang Y."/>
            <person name="Wang L."/>
            <person name="Ma S."/>
        </authorList>
    </citation>
    <scope>NUCLEOTIDE SEQUENCE [LARGE SCALE GENOMIC DNA]</scope>
    <source>
        <strain evidence="1 2">4-2</strain>
    </source>
</reference>
<accession>A0A3M0MBT6</accession>
<dbReference type="GO" id="GO:0006310">
    <property type="term" value="P:DNA recombination"/>
    <property type="evidence" value="ECO:0007669"/>
    <property type="project" value="InterPro"/>
</dbReference>
<dbReference type="SUPFAM" id="SSF103084">
    <property type="entry name" value="Holliday junction resolvase RusA"/>
    <property type="match status" value="1"/>
</dbReference>
<dbReference type="RefSeq" id="WP_122113298.1">
    <property type="nucleotide sequence ID" value="NZ_QOKZ01000006.1"/>
</dbReference>
<dbReference type="GO" id="GO:0006281">
    <property type="term" value="P:DNA repair"/>
    <property type="evidence" value="ECO:0007669"/>
    <property type="project" value="InterPro"/>
</dbReference>
<evidence type="ECO:0000313" key="1">
    <source>
        <dbReference type="EMBL" id="RMC33744.1"/>
    </source>
</evidence>
<dbReference type="OrthoDB" id="7775026at2"/>
<dbReference type="GO" id="GO:0000287">
    <property type="term" value="F:magnesium ion binding"/>
    <property type="evidence" value="ECO:0007669"/>
    <property type="project" value="InterPro"/>
</dbReference>
<dbReference type="AlphaFoldDB" id="A0A3M0MBT6"/>
<name>A0A3M0MBT6_9RHOB</name>
<comment type="caution">
    <text evidence="1">The sequence shown here is derived from an EMBL/GenBank/DDBJ whole genome shotgun (WGS) entry which is preliminary data.</text>
</comment>
<proteinExistence type="predicted"/>
<dbReference type="InterPro" id="IPR036614">
    <property type="entry name" value="RusA-like_sf"/>
</dbReference>
<sequence>MITLPQIKLDWPSQPCWPNRKANWRDNRASRSIQKDAAFYTAIGKGWQKPGPHVRGVHLSLTFCAPSQRRFDLDNALAAMKGAIDGLSACLGVDDSRFTYTLRRGDPSRDGGVIVVAEVM</sequence>
<dbReference type="Proteomes" id="UP000273516">
    <property type="component" value="Unassembled WGS sequence"/>
</dbReference>
<evidence type="ECO:0000313" key="2">
    <source>
        <dbReference type="Proteomes" id="UP000273516"/>
    </source>
</evidence>
<organism evidence="1 2">
    <name type="scientific">Paracoccus alkanivorans</name>
    <dbReference type="NCBI Taxonomy" id="2116655"/>
    <lineage>
        <taxon>Bacteria</taxon>
        <taxon>Pseudomonadati</taxon>
        <taxon>Pseudomonadota</taxon>
        <taxon>Alphaproteobacteria</taxon>
        <taxon>Rhodobacterales</taxon>
        <taxon>Paracoccaceae</taxon>
        <taxon>Paracoccus</taxon>
    </lineage>
</organism>
<gene>
    <name evidence="1" type="ORF">C9E81_15690</name>
</gene>
<keyword evidence="2" id="KW-1185">Reference proteome</keyword>
<dbReference type="Gene3D" id="3.30.1330.70">
    <property type="entry name" value="Holliday junction resolvase RusA"/>
    <property type="match status" value="1"/>
</dbReference>
<dbReference type="EMBL" id="QOKZ01000006">
    <property type="protein sequence ID" value="RMC33744.1"/>
    <property type="molecule type" value="Genomic_DNA"/>
</dbReference>